<dbReference type="Proteomes" id="UP000570166">
    <property type="component" value="Unassembled WGS sequence"/>
</dbReference>
<name>A0A838L5G2_9SPHN</name>
<proteinExistence type="predicted"/>
<dbReference type="RefSeq" id="WP_160366064.1">
    <property type="nucleotide sequence ID" value="NZ_JACEIB010000006.1"/>
</dbReference>
<protein>
    <submittedName>
        <fullName evidence="1">S26 family signal peptidase</fullName>
    </submittedName>
</protein>
<sequence length="199" mass="21555">MLKLAWAIARSGCTEIRLLPLRAAVALGASGLGAPPRPDQLWKAYGIVLPVGLATALAIPHFTLVMSPSIDAWIVRAAPGPIHRGDLVSFRLADLIAGPKPVNVTKYALCMAGQTLAEIDRPSRMAPSKKDGWYYCDGRLVGVSKAFGRKRQPLVHLAWGRKPIPAGFAYVGSSHPDGYDSRYYGPVAVDRLTRMERVL</sequence>
<keyword evidence="2" id="KW-1185">Reference proteome</keyword>
<organism evidence="1 2">
    <name type="scientific">Sphingomonas chungangi</name>
    <dbReference type="NCBI Taxonomy" id="2683589"/>
    <lineage>
        <taxon>Bacteria</taxon>
        <taxon>Pseudomonadati</taxon>
        <taxon>Pseudomonadota</taxon>
        <taxon>Alphaproteobacteria</taxon>
        <taxon>Sphingomonadales</taxon>
        <taxon>Sphingomonadaceae</taxon>
        <taxon>Sphingomonas</taxon>
    </lineage>
</organism>
<dbReference type="InterPro" id="IPR036286">
    <property type="entry name" value="LexA/Signal_pep-like_sf"/>
</dbReference>
<dbReference type="EMBL" id="JACEIB010000006">
    <property type="protein sequence ID" value="MBA2934601.1"/>
    <property type="molecule type" value="Genomic_DNA"/>
</dbReference>
<evidence type="ECO:0000313" key="1">
    <source>
        <dbReference type="EMBL" id="MBA2934601.1"/>
    </source>
</evidence>
<gene>
    <name evidence="1" type="ORF">HZF05_10895</name>
</gene>
<dbReference type="AlphaFoldDB" id="A0A838L5G2"/>
<comment type="caution">
    <text evidence="1">The sequence shown here is derived from an EMBL/GenBank/DDBJ whole genome shotgun (WGS) entry which is preliminary data.</text>
</comment>
<reference evidence="1 2" key="1">
    <citation type="submission" date="2020-07" db="EMBL/GenBank/DDBJ databases">
        <authorList>
            <person name="Sun Q."/>
        </authorList>
    </citation>
    <scope>NUCLEOTIDE SEQUENCE [LARGE SCALE GENOMIC DNA]</scope>
    <source>
        <strain evidence="1 2">CGMCC 1.13654</strain>
    </source>
</reference>
<accession>A0A838L5G2</accession>
<dbReference type="SUPFAM" id="SSF51306">
    <property type="entry name" value="LexA/Signal peptidase"/>
    <property type="match status" value="1"/>
</dbReference>
<evidence type="ECO:0000313" key="2">
    <source>
        <dbReference type="Proteomes" id="UP000570166"/>
    </source>
</evidence>